<keyword evidence="8" id="KW-1185">Reference proteome</keyword>
<organism evidence="7 8">
    <name type="scientific">Enterocloster hominis</name>
    <name type="common">ex Liu et al. 2021</name>
    <dbReference type="NCBI Taxonomy" id="2763663"/>
    <lineage>
        <taxon>Bacteria</taxon>
        <taxon>Bacillati</taxon>
        <taxon>Bacillota</taxon>
        <taxon>Clostridia</taxon>
        <taxon>Lachnospirales</taxon>
        <taxon>Lachnospiraceae</taxon>
        <taxon>Enterocloster</taxon>
    </lineage>
</organism>
<dbReference type="PANTHER" id="PTHR43133:SF8">
    <property type="entry name" value="RNA POLYMERASE SIGMA FACTOR HI_1459-RELATED"/>
    <property type="match status" value="1"/>
</dbReference>
<dbReference type="Gene3D" id="1.10.1740.10">
    <property type="match status" value="1"/>
</dbReference>
<keyword evidence="3" id="KW-0731">Sigma factor</keyword>
<keyword evidence="2" id="KW-0805">Transcription regulation</keyword>
<dbReference type="SUPFAM" id="SSF88659">
    <property type="entry name" value="Sigma3 and sigma4 domains of RNA polymerase sigma factors"/>
    <property type="match status" value="1"/>
</dbReference>
<reference evidence="7 8" key="1">
    <citation type="submission" date="2020-08" db="EMBL/GenBank/DDBJ databases">
        <title>Genome public.</title>
        <authorList>
            <person name="Liu C."/>
            <person name="Sun Q."/>
        </authorList>
    </citation>
    <scope>NUCLEOTIDE SEQUENCE [LARGE SCALE GENOMIC DNA]</scope>
    <source>
        <strain evidence="7 8">BX10</strain>
    </source>
</reference>
<evidence type="ECO:0000313" key="8">
    <source>
        <dbReference type="Proteomes" id="UP000647491"/>
    </source>
</evidence>
<dbReference type="Proteomes" id="UP000647491">
    <property type="component" value="Unassembled WGS sequence"/>
</dbReference>
<dbReference type="CDD" id="cd06171">
    <property type="entry name" value="Sigma70_r4"/>
    <property type="match status" value="1"/>
</dbReference>
<gene>
    <name evidence="7" type="ORF">H8708_04595</name>
</gene>
<comment type="caution">
    <text evidence="7">The sequence shown here is derived from an EMBL/GenBank/DDBJ whole genome shotgun (WGS) entry which is preliminary data.</text>
</comment>
<keyword evidence="4" id="KW-0238">DNA-binding</keyword>
<dbReference type="InterPro" id="IPR036388">
    <property type="entry name" value="WH-like_DNA-bd_sf"/>
</dbReference>
<dbReference type="Pfam" id="PF08281">
    <property type="entry name" value="Sigma70_r4_2"/>
    <property type="match status" value="1"/>
</dbReference>
<dbReference type="PANTHER" id="PTHR43133">
    <property type="entry name" value="RNA POLYMERASE ECF-TYPE SIGMA FACTO"/>
    <property type="match status" value="1"/>
</dbReference>
<dbReference type="SUPFAM" id="SSF88946">
    <property type="entry name" value="Sigma2 domain of RNA polymerase sigma factors"/>
    <property type="match status" value="1"/>
</dbReference>
<feature type="domain" description="RNA polymerase sigma factor 70 region 4 type 2" evidence="6">
    <location>
        <begin position="115"/>
        <end position="167"/>
    </location>
</feature>
<evidence type="ECO:0000256" key="4">
    <source>
        <dbReference type="ARBA" id="ARBA00023125"/>
    </source>
</evidence>
<evidence type="ECO:0000256" key="5">
    <source>
        <dbReference type="ARBA" id="ARBA00023163"/>
    </source>
</evidence>
<evidence type="ECO:0000256" key="1">
    <source>
        <dbReference type="ARBA" id="ARBA00010641"/>
    </source>
</evidence>
<dbReference type="InterPro" id="IPR013324">
    <property type="entry name" value="RNA_pol_sigma_r3/r4-like"/>
</dbReference>
<dbReference type="RefSeq" id="WP_158358717.1">
    <property type="nucleotide sequence ID" value="NZ_JACRTJ010000011.1"/>
</dbReference>
<comment type="similarity">
    <text evidence="1">Belongs to the sigma-70 factor family. ECF subfamily.</text>
</comment>
<dbReference type="InterPro" id="IPR013325">
    <property type="entry name" value="RNA_pol_sigma_r2"/>
</dbReference>
<dbReference type="InterPro" id="IPR039425">
    <property type="entry name" value="RNA_pol_sigma-70-like"/>
</dbReference>
<dbReference type="Gene3D" id="1.10.10.10">
    <property type="entry name" value="Winged helix-like DNA-binding domain superfamily/Winged helix DNA-binding domain"/>
    <property type="match status" value="1"/>
</dbReference>
<evidence type="ECO:0000313" key="7">
    <source>
        <dbReference type="EMBL" id="MBC8598516.1"/>
    </source>
</evidence>
<evidence type="ECO:0000256" key="3">
    <source>
        <dbReference type="ARBA" id="ARBA00023082"/>
    </source>
</evidence>
<dbReference type="EMBL" id="JACRTJ010000011">
    <property type="protein sequence ID" value="MBC8598516.1"/>
    <property type="molecule type" value="Genomic_DNA"/>
</dbReference>
<dbReference type="InterPro" id="IPR014284">
    <property type="entry name" value="RNA_pol_sigma-70_dom"/>
</dbReference>
<keyword evidence="5" id="KW-0804">Transcription</keyword>
<evidence type="ECO:0000256" key="2">
    <source>
        <dbReference type="ARBA" id="ARBA00023015"/>
    </source>
</evidence>
<dbReference type="NCBIfam" id="TIGR02937">
    <property type="entry name" value="sigma70-ECF"/>
    <property type="match status" value="1"/>
</dbReference>
<name>A0ABR7NQY1_9FIRM</name>
<dbReference type="InterPro" id="IPR013249">
    <property type="entry name" value="RNA_pol_sigma70_r4_t2"/>
</dbReference>
<evidence type="ECO:0000259" key="6">
    <source>
        <dbReference type="Pfam" id="PF08281"/>
    </source>
</evidence>
<protein>
    <submittedName>
        <fullName evidence="7">Sigma-70 family RNA polymerase sigma factor</fullName>
    </submittedName>
</protein>
<accession>A0ABR7NQY1</accession>
<proteinExistence type="inferred from homology"/>
<sequence length="179" mass="20912">MPQNSIELLQKLMEKYSRVFMSFAGKQGVPYDDVEDIVMASFWSCYKGGYLEKMTEPEIKKVLVRIVYNKCMDYHRKAAPTDIAAIEDCETELDKISYRAGNAVDKTVVSNENCQYIRDTIDGLKDIWREPVRMYFIEERSIPEISRALGITEEVCRSRISRARKCLKEKLKGLWEQFQ</sequence>